<accession>A0AC58MXJ9</accession>
<reference evidence="2" key="1">
    <citation type="submission" date="2025-08" db="UniProtKB">
        <authorList>
            <consortium name="RefSeq"/>
        </authorList>
    </citation>
    <scope>IDENTIFICATION</scope>
</reference>
<organism evidence="1 2">
    <name type="scientific">Castor canadensis</name>
    <name type="common">American beaver</name>
    <dbReference type="NCBI Taxonomy" id="51338"/>
    <lineage>
        <taxon>Eukaryota</taxon>
        <taxon>Metazoa</taxon>
        <taxon>Chordata</taxon>
        <taxon>Craniata</taxon>
        <taxon>Vertebrata</taxon>
        <taxon>Euteleostomi</taxon>
        <taxon>Mammalia</taxon>
        <taxon>Eutheria</taxon>
        <taxon>Euarchontoglires</taxon>
        <taxon>Glires</taxon>
        <taxon>Rodentia</taxon>
        <taxon>Castorimorpha</taxon>
        <taxon>Castoridae</taxon>
        <taxon>Castor</taxon>
    </lineage>
</organism>
<dbReference type="RefSeq" id="XP_073934130.1">
    <property type="nucleotide sequence ID" value="XM_074078029.1"/>
</dbReference>
<dbReference type="Proteomes" id="UP001732720">
    <property type="component" value="Chromosome 7"/>
</dbReference>
<evidence type="ECO:0000313" key="2">
    <source>
        <dbReference type="RefSeq" id="XP_073934130.1"/>
    </source>
</evidence>
<keyword evidence="1" id="KW-1185">Reference proteome</keyword>
<gene>
    <name evidence="2" type="primary">Lrrc27</name>
</gene>
<proteinExistence type="predicted"/>
<sequence length="520" mass="58243">MEDSGAGAADLEAAGDPGDPEAGAGQVRSLSTSPCKDVHKDTKGTSFSSLGILDLSHSGLHHFGEVFKIPNLQELHLQRNALCTIPSNFFQLLPCLTWLDLRHNRIKALPAGIGTHKHLKTLLLEKNPIKMLPVELGHVTTLKALNLRHCPLEFPPQLIVQKGLAAILTFLQICATTHSFPQDAATGEALLGRKRSLSELPASVLALPADCMSGDQASNHQAAAVKEKADFFPPVDRLDLSELRKSPDCSEHWPSEEEIRRFWKLRQEIVENEKAKVLEKQLLPIELPPNLRAALNTEGKDPSKRRHAVRRKAPSFKNILPALAALHQTAIPAKRLEEGRVAALRELREKQALMEQRRRDKRTLQAWREQAQMRRRKKEPSALLPLQRTTVASKIPFATDLIDHGKIPANPFGKTKHSKERISKASSDLSASRLADLEEKIRKHVRQLHARRRFQGADPLQEVRTAAQDLQTAKKLQEEVMKLRLESALRKEHLFSTLGGNLSLYPPASRPHNLFFNTRY</sequence>
<name>A0AC58MXJ9_CASCN</name>
<evidence type="ECO:0000313" key="1">
    <source>
        <dbReference type="Proteomes" id="UP001732720"/>
    </source>
</evidence>
<protein>
    <submittedName>
        <fullName evidence="2">Leucine-rich repeat-containing protein 27 isoform X1</fullName>
    </submittedName>
</protein>